<dbReference type="AlphaFoldDB" id="A0A9P5XD12"/>
<feature type="region of interest" description="Disordered" evidence="1">
    <location>
        <begin position="46"/>
        <end position="69"/>
    </location>
</feature>
<evidence type="ECO:0000313" key="3">
    <source>
        <dbReference type="Proteomes" id="UP000807342"/>
    </source>
</evidence>
<name>A0A9P5XD12_9AGAR</name>
<keyword evidence="3" id="KW-1185">Reference proteome</keyword>
<dbReference type="Proteomes" id="UP000807342">
    <property type="component" value="Unassembled WGS sequence"/>
</dbReference>
<feature type="compositionally biased region" description="Basic and acidic residues" evidence="1">
    <location>
        <begin position="48"/>
        <end position="63"/>
    </location>
</feature>
<gene>
    <name evidence="2" type="ORF">P691DRAFT_760259</name>
</gene>
<dbReference type="EMBL" id="MU151175">
    <property type="protein sequence ID" value="KAF9448064.1"/>
    <property type="molecule type" value="Genomic_DNA"/>
</dbReference>
<evidence type="ECO:0000313" key="2">
    <source>
        <dbReference type="EMBL" id="KAF9448064.1"/>
    </source>
</evidence>
<sequence length="92" mass="10283">MQPDSIVHRAAHIFGTEYNCIFLAATCRVFIISTTLMPTVTAQAQLNGKEEEKEGKGRDKSCQEAKTGAPWFEKTSLRLGGKSLRRRNREGL</sequence>
<reference evidence="2" key="1">
    <citation type="submission" date="2020-11" db="EMBL/GenBank/DDBJ databases">
        <authorList>
            <consortium name="DOE Joint Genome Institute"/>
            <person name="Ahrendt S."/>
            <person name="Riley R."/>
            <person name="Andreopoulos W."/>
            <person name="Labutti K."/>
            <person name="Pangilinan J."/>
            <person name="Ruiz-Duenas F.J."/>
            <person name="Barrasa J.M."/>
            <person name="Sanchez-Garcia M."/>
            <person name="Camarero S."/>
            <person name="Miyauchi S."/>
            <person name="Serrano A."/>
            <person name="Linde D."/>
            <person name="Babiker R."/>
            <person name="Drula E."/>
            <person name="Ayuso-Fernandez I."/>
            <person name="Pacheco R."/>
            <person name="Padilla G."/>
            <person name="Ferreira P."/>
            <person name="Barriuso J."/>
            <person name="Kellner H."/>
            <person name="Castanera R."/>
            <person name="Alfaro M."/>
            <person name="Ramirez L."/>
            <person name="Pisabarro A.G."/>
            <person name="Kuo A."/>
            <person name="Tritt A."/>
            <person name="Lipzen A."/>
            <person name="He G."/>
            <person name="Yan M."/>
            <person name="Ng V."/>
            <person name="Cullen D."/>
            <person name="Martin F."/>
            <person name="Rosso M.-N."/>
            <person name="Henrissat B."/>
            <person name="Hibbett D."/>
            <person name="Martinez A.T."/>
            <person name="Grigoriev I.V."/>
        </authorList>
    </citation>
    <scope>NUCLEOTIDE SEQUENCE</scope>
    <source>
        <strain evidence="2">MF-IS2</strain>
    </source>
</reference>
<evidence type="ECO:0000256" key="1">
    <source>
        <dbReference type="SAM" id="MobiDB-lite"/>
    </source>
</evidence>
<proteinExistence type="predicted"/>
<comment type="caution">
    <text evidence="2">The sequence shown here is derived from an EMBL/GenBank/DDBJ whole genome shotgun (WGS) entry which is preliminary data.</text>
</comment>
<protein>
    <submittedName>
        <fullName evidence="2">Uncharacterized protein</fullName>
    </submittedName>
</protein>
<accession>A0A9P5XD12</accession>
<organism evidence="2 3">
    <name type="scientific">Macrolepiota fuliginosa MF-IS2</name>
    <dbReference type="NCBI Taxonomy" id="1400762"/>
    <lineage>
        <taxon>Eukaryota</taxon>
        <taxon>Fungi</taxon>
        <taxon>Dikarya</taxon>
        <taxon>Basidiomycota</taxon>
        <taxon>Agaricomycotina</taxon>
        <taxon>Agaricomycetes</taxon>
        <taxon>Agaricomycetidae</taxon>
        <taxon>Agaricales</taxon>
        <taxon>Agaricineae</taxon>
        <taxon>Agaricaceae</taxon>
        <taxon>Macrolepiota</taxon>
    </lineage>
</organism>